<dbReference type="EMBL" id="JAFLND010000004">
    <property type="protein sequence ID" value="MBO0331854.1"/>
    <property type="molecule type" value="Genomic_DNA"/>
</dbReference>
<gene>
    <name evidence="1" type="ORF">J0X13_14950</name>
</gene>
<evidence type="ECO:0000313" key="2">
    <source>
        <dbReference type="Proteomes" id="UP000664163"/>
    </source>
</evidence>
<name>A0ABS3F0C9_9FLAO</name>
<proteinExistence type="predicted"/>
<sequence length="149" mass="18015">MDNYGIRPLDNYIFEADWQQLYILTEHWLSDLYFYRDDLRFLHHLIDNYFKWLTKAENINKVVALETSLLVLEKQGVGLIQRVKKHLEHLSGLIDDPFKYDSHTFRQEHQQLENDLSSFVKDFRVHRKSVFEITEYLMDADEVKSHLLK</sequence>
<keyword evidence="2" id="KW-1185">Reference proteome</keyword>
<evidence type="ECO:0008006" key="3">
    <source>
        <dbReference type="Google" id="ProtNLM"/>
    </source>
</evidence>
<evidence type="ECO:0000313" key="1">
    <source>
        <dbReference type="EMBL" id="MBO0331854.1"/>
    </source>
</evidence>
<dbReference type="RefSeq" id="WP_207072188.1">
    <property type="nucleotide sequence ID" value="NZ_JAFLND010000004.1"/>
</dbReference>
<organism evidence="1 2">
    <name type="scientific">[Muricauda] lutisoli</name>
    <dbReference type="NCBI Taxonomy" id="2816035"/>
    <lineage>
        <taxon>Bacteria</taxon>
        <taxon>Pseudomonadati</taxon>
        <taxon>Bacteroidota</taxon>
        <taxon>Flavobacteriia</taxon>
        <taxon>Flavobacteriales</taxon>
        <taxon>Flavobacteriaceae</taxon>
        <taxon>Allomuricauda</taxon>
    </lineage>
</organism>
<reference evidence="1 2" key="1">
    <citation type="submission" date="2021-03" db="EMBL/GenBank/DDBJ databases">
        <title>Muricauda sp. CAU 1631 isolated from Incheon.</title>
        <authorList>
            <person name="Kim W."/>
        </authorList>
    </citation>
    <scope>NUCLEOTIDE SEQUENCE [LARGE SCALE GENOMIC DNA]</scope>
    <source>
        <strain evidence="1 2">CAU 1631</strain>
    </source>
</reference>
<protein>
    <recommendedName>
        <fullName evidence="3">Tryptophan 2,3-dioxygenase</fullName>
    </recommendedName>
</protein>
<dbReference type="Proteomes" id="UP000664163">
    <property type="component" value="Unassembled WGS sequence"/>
</dbReference>
<comment type="caution">
    <text evidence="1">The sequence shown here is derived from an EMBL/GenBank/DDBJ whole genome shotgun (WGS) entry which is preliminary data.</text>
</comment>
<accession>A0ABS3F0C9</accession>